<reference evidence="7 8" key="1">
    <citation type="submission" date="2021-03" db="EMBL/GenBank/DDBJ databases">
        <title>Sequencing the genomes of 1000 actinobacteria strains.</title>
        <authorList>
            <person name="Klenk H.-P."/>
        </authorList>
    </citation>
    <scope>NUCLEOTIDE SEQUENCE [LARGE SCALE GENOMIC DNA]</scope>
    <source>
        <strain evidence="7 8">DSM 45510</strain>
    </source>
</reference>
<dbReference type="Pfam" id="PF07690">
    <property type="entry name" value="MFS_1"/>
    <property type="match status" value="1"/>
</dbReference>
<dbReference type="InterPro" id="IPR036259">
    <property type="entry name" value="MFS_trans_sf"/>
</dbReference>
<evidence type="ECO:0000313" key="7">
    <source>
        <dbReference type="EMBL" id="MBP2183600.1"/>
    </source>
</evidence>
<keyword evidence="4 6" id="KW-1133">Transmembrane helix</keyword>
<dbReference type="InterPro" id="IPR011701">
    <property type="entry name" value="MFS"/>
</dbReference>
<sequence>MNRPRLRHNRDFRLLWSGAACSVLGARITGFLWPVLVLWQGGTPAEAGAAGFLALLPHVLLPVPAGVLVDRWDRRRVLIGGDLVALAAVTSVAVAAVSGGPALAHVMVAAFAAGSAAVVYQLAERAAVRMIVRTEDLPAALSRNEARGRGAGLLGQPLGTALLPIAVWLPYAFAALVHLLSLGTLLRIGHGLRGSPGTGNFRAELAAGLHWLWRQRFLRVAIALIACTNVLFQIVNLALVVAVLGAGGAPLAVGLIGAGAGLGGICGALSAPWWLRRLPLSTLLIGCFTAWALLIPVLALVSGPVALGAVFSAVCFAAGVVNVSGGVYQARITPEHLQGRAGGVAGLLTSGASAGGSAAAGVLIGQFGVDTTVLWVGGAMAVLAVLALASPAIRAAGWAGDHTENTAPAGAAEPIESGGNRG</sequence>
<feature type="transmembrane region" description="Helical" evidence="6">
    <location>
        <begin position="102"/>
        <end position="123"/>
    </location>
</feature>
<evidence type="ECO:0000256" key="6">
    <source>
        <dbReference type="SAM" id="Phobius"/>
    </source>
</evidence>
<evidence type="ECO:0000256" key="5">
    <source>
        <dbReference type="ARBA" id="ARBA00023136"/>
    </source>
</evidence>
<keyword evidence="8" id="KW-1185">Reference proteome</keyword>
<keyword evidence="5 6" id="KW-0472">Membrane</keyword>
<feature type="transmembrane region" description="Helical" evidence="6">
    <location>
        <begin position="251"/>
        <end position="275"/>
    </location>
</feature>
<organism evidence="7 8">
    <name type="scientific">Amycolatopsis magusensis</name>
    <dbReference type="NCBI Taxonomy" id="882444"/>
    <lineage>
        <taxon>Bacteria</taxon>
        <taxon>Bacillati</taxon>
        <taxon>Actinomycetota</taxon>
        <taxon>Actinomycetes</taxon>
        <taxon>Pseudonocardiales</taxon>
        <taxon>Pseudonocardiaceae</taxon>
        <taxon>Amycolatopsis</taxon>
    </lineage>
</organism>
<proteinExistence type="predicted"/>
<gene>
    <name evidence="7" type="ORF">JOM49_005126</name>
</gene>
<keyword evidence="2" id="KW-1003">Cell membrane</keyword>
<evidence type="ECO:0000256" key="1">
    <source>
        <dbReference type="ARBA" id="ARBA00004651"/>
    </source>
</evidence>
<feature type="transmembrane region" description="Helical" evidence="6">
    <location>
        <begin position="307"/>
        <end position="330"/>
    </location>
</feature>
<evidence type="ECO:0000256" key="2">
    <source>
        <dbReference type="ARBA" id="ARBA00022475"/>
    </source>
</evidence>
<dbReference type="Proteomes" id="UP000741013">
    <property type="component" value="Unassembled WGS sequence"/>
</dbReference>
<dbReference type="RefSeq" id="WP_209666754.1">
    <property type="nucleotide sequence ID" value="NZ_JAGGMS010000001.1"/>
</dbReference>
<dbReference type="SUPFAM" id="SSF103473">
    <property type="entry name" value="MFS general substrate transporter"/>
    <property type="match status" value="1"/>
</dbReference>
<protein>
    <submittedName>
        <fullName evidence="7">MFS family permease</fullName>
    </submittedName>
</protein>
<keyword evidence="3 6" id="KW-0812">Transmembrane</keyword>
<feature type="transmembrane region" description="Helical" evidence="6">
    <location>
        <begin position="220"/>
        <end position="245"/>
    </location>
</feature>
<feature type="transmembrane region" description="Helical" evidence="6">
    <location>
        <begin position="76"/>
        <end position="96"/>
    </location>
</feature>
<evidence type="ECO:0000256" key="3">
    <source>
        <dbReference type="ARBA" id="ARBA00022692"/>
    </source>
</evidence>
<feature type="transmembrane region" description="Helical" evidence="6">
    <location>
        <begin position="282"/>
        <end position="301"/>
    </location>
</feature>
<feature type="transmembrane region" description="Helical" evidence="6">
    <location>
        <begin position="342"/>
        <end position="367"/>
    </location>
</feature>
<feature type="transmembrane region" description="Helical" evidence="6">
    <location>
        <begin position="48"/>
        <end position="69"/>
    </location>
</feature>
<feature type="transmembrane region" description="Helical" evidence="6">
    <location>
        <begin position="373"/>
        <end position="393"/>
    </location>
</feature>
<dbReference type="PANTHER" id="PTHR23513:SF6">
    <property type="entry name" value="MAJOR FACILITATOR SUPERFAMILY ASSOCIATED DOMAIN-CONTAINING PROTEIN"/>
    <property type="match status" value="1"/>
</dbReference>
<comment type="caution">
    <text evidence="7">The sequence shown here is derived from an EMBL/GenBank/DDBJ whole genome shotgun (WGS) entry which is preliminary data.</text>
</comment>
<evidence type="ECO:0000256" key="4">
    <source>
        <dbReference type="ARBA" id="ARBA00022989"/>
    </source>
</evidence>
<name>A0ABS4PW09_9PSEU</name>
<comment type="subcellular location">
    <subcellularLocation>
        <location evidence="1">Cell membrane</location>
        <topology evidence="1">Multi-pass membrane protein</topology>
    </subcellularLocation>
</comment>
<dbReference type="CDD" id="cd06173">
    <property type="entry name" value="MFS_MefA_like"/>
    <property type="match status" value="1"/>
</dbReference>
<accession>A0ABS4PW09</accession>
<dbReference type="Gene3D" id="1.20.1250.20">
    <property type="entry name" value="MFS general substrate transporter like domains"/>
    <property type="match status" value="1"/>
</dbReference>
<evidence type="ECO:0000313" key="8">
    <source>
        <dbReference type="Proteomes" id="UP000741013"/>
    </source>
</evidence>
<dbReference type="EMBL" id="JAGGMS010000001">
    <property type="protein sequence ID" value="MBP2183600.1"/>
    <property type="molecule type" value="Genomic_DNA"/>
</dbReference>
<feature type="transmembrane region" description="Helical" evidence="6">
    <location>
        <begin position="12"/>
        <end position="36"/>
    </location>
</feature>
<dbReference type="PANTHER" id="PTHR23513">
    <property type="entry name" value="INTEGRAL MEMBRANE EFFLUX PROTEIN-RELATED"/>
    <property type="match status" value="1"/>
</dbReference>